<dbReference type="Pfam" id="PF00753">
    <property type="entry name" value="Lactamase_B"/>
    <property type="match status" value="1"/>
</dbReference>
<dbReference type="InterPro" id="IPR001279">
    <property type="entry name" value="Metallo-B-lactamas"/>
</dbReference>
<dbReference type="InterPro" id="IPR004797">
    <property type="entry name" value="Competence_ComEC/Rec2"/>
</dbReference>
<dbReference type="Gene3D" id="3.60.15.10">
    <property type="entry name" value="Ribonuclease Z/Hydroxyacylglutathione hydrolase-like"/>
    <property type="match status" value="1"/>
</dbReference>
<protein>
    <recommendedName>
        <fullName evidence="1">Metallo-beta-lactamase domain-containing protein</fullName>
    </recommendedName>
</protein>
<keyword evidence="3" id="KW-1185">Reference proteome</keyword>
<dbReference type="EMBL" id="BAAADJ010000059">
    <property type="protein sequence ID" value="GAA0340960.1"/>
    <property type="molecule type" value="Genomic_DNA"/>
</dbReference>
<dbReference type="SUPFAM" id="SSF56281">
    <property type="entry name" value="Metallo-hydrolase/oxidoreductase"/>
    <property type="match status" value="1"/>
</dbReference>
<dbReference type="InterPro" id="IPR052159">
    <property type="entry name" value="Competence_DNA_uptake"/>
</dbReference>
<name>A0ABP3GB05_9BACI</name>
<evidence type="ECO:0000313" key="2">
    <source>
        <dbReference type="EMBL" id="GAA0340960.1"/>
    </source>
</evidence>
<dbReference type="PANTHER" id="PTHR30619:SF1">
    <property type="entry name" value="RECOMBINATION PROTEIN 2"/>
    <property type="match status" value="1"/>
</dbReference>
<reference evidence="3" key="1">
    <citation type="journal article" date="2019" name="Int. J. Syst. Evol. Microbiol.">
        <title>The Global Catalogue of Microorganisms (GCM) 10K type strain sequencing project: providing services to taxonomists for standard genome sequencing and annotation.</title>
        <authorList>
            <consortium name="The Broad Institute Genomics Platform"/>
            <consortium name="The Broad Institute Genome Sequencing Center for Infectious Disease"/>
            <person name="Wu L."/>
            <person name="Ma J."/>
        </authorList>
    </citation>
    <scope>NUCLEOTIDE SEQUENCE [LARGE SCALE GENOMIC DNA]</scope>
    <source>
        <strain evidence="3">JCM 9731</strain>
    </source>
</reference>
<gene>
    <name evidence="2" type="ORF">GCM10008967_34110</name>
</gene>
<comment type="caution">
    <text evidence="2">The sequence shown here is derived from an EMBL/GenBank/DDBJ whole genome shotgun (WGS) entry which is preliminary data.</text>
</comment>
<evidence type="ECO:0000259" key="1">
    <source>
        <dbReference type="SMART" id="SM00849"/>
    </source>
</evidence>
<dbReference type="PANTHER" id="PTHR30619">
    <property type="entry name" value="DNA INTERNALIZATION/COMPETENCE PROTEIN COMEC/REC2"/>
    <property type="match status" value="1"/>
</dbReference>
<dbReference type="SMART" id="SM00849">
    <property type="entry name" value="Lactamase_B"/>
    <property type="match status" value="1"/>
</dbReference>
<sequence length="286" mass="32044">MKAFVFIMTLSSSVLLIPNVNSIVTMIDIGQGDSILIQMPLNKGTYLIDTGGADWDQEKDEEDQYIAARSILIPYLKSLGITKVDKLIITHGDLDHAGGTLLLMEEFKISELVLGKKLLFSDLEKDILGKAKAEGIHIHYAKEGDYWETLGGRFEILSPEGKEVNENDRSIVIKAKIHDIGFLFTGDISKEKEQTIIRRYPNLKADVLKVGHHGSNTSTSNIFLRKLNPSYALISVGRKNWYGHPHKEVLERLATEEIQVLRTDENGAIQIKINPFFGGTIRTKMP</sequence>
<evidence type="ECO:0000313" key="3">
    <source>
        <dbReference type="Proteomes" id="UP001500782"/>
    </source>
</evidence>
<proteinExistence type="predicted"/>
<dbReference type="CDD" id="cd07731">
    <property type="entry name" value="ComA-like_MBL-fold"/>
    <property type="match status" value="1"/>
</dbReference>
<dbReference type="InterPro" id="IPR035681">
    <property type="entry name" value="ComA-like_MBL"/>
</dbReference>
<accession>A0ABP3GB05</accession>
<dbReference type="Proteomes" id="UP001500782">
    <property type="component" value="Unassembled WGS sequence"/>
</dbReference>
<feature type="domain" description="Metallo-beta-lactamase" evidence="1">
    <location>
        <begin position="31"/>
        <end position="238"/>
    </location>
</feature>
<dbReference type="InterPro" id="IPR036866">
    <property type="entry name" value="RibonucZ/Hydroxyglut_hydro"/>
</dbReference>
<dbReference type="NCBIfam" id="TIGR00361">
    <property type="entry name" value="ComEC_Rec2"/>
    <property type="match status" value="1"/>
</dbReference>
<organism evidence="2 3">
    <name type="scientific">Bacillus carboniphilus</name>
    <dbReference type="NCBI Taxonomy" id="86663"/>
    <lineage>
        <taxon>Bacteria</taxon>
        <taxon>Bacillati</taxon>
        <taxon>Bacillota</taxon>
        <taxon>Bacilli</taxon>
        <taxon>Bacillales</taxon>
        <taxon>Bacillaceae</taxon>
        <taxon>Bacillus</taxon>
    </lineage>
</organism>